<evidence type="ECO:0000313" key="5">
    <source>
        <dbReference type="WBParaSite" id="TREG1_39930.1"/>
    </source>
</evidence>
<dbReference type="Proteomes" id="UP000050795">
    <property type="component" value="Unassembled WGS sequence"/>
</dbReference>
<dbReference type="PANTHER" id="PTHR44394">
    <property type="entry name" value="BETA-ALANINE-ACTIVATING ENZYME"/>
    <property type="match status" value="1"/>
</dbReference>
<dbReference type="InterPro" id="IPR006162">
    <property type="entry name" value="Ppantetheine_attach_site"/>
</dbReference>
<dbReference type="PROSITE" id="PS50075">
    <property type="entry name" value="CARRIER"/>
    <property type="match status" value="1"/>
</dbReference>
<dbReference type="Gene3D" id="3.40.50.12780">
    <property type="entry name" value="N-terminal domain of ligase-like"/>
    <property type="match status" value="1"/>
</dbReference>
<organism evidence="4 5">
    <name type="scientific">Trichobilharzia regenti</name>
    <name type="common">Nasal bird schistosome</name>
    <dbReference type="NCBI Taxonomy" id="157069"/>
    <lineage>
        <taxon>Eukaryota</taxon>
        <taxon>Metazoa</taxon>
        <taxon>Spiralia</taxon>
        <taxon>Lophotrochozoa</taxon>
        <taxon>Platyhelminthes</taxon>
        <taxon>Trematoda</taxon>
        <taxon>Digenea</taxon>
        <taxon>Strigeidida</taxon>
        <taxon>Schistosomatoidea</taxon>
        <taxon>Schistosomatidae</taxon>
        <taxon>Trichobilharzia</taxon>
    </lineage>
</organism>
<evidence type="ECO:0000259" key="3">
    <source>
        <dbReference type="PROSITE" id="PS50075"/>
    </source>
</evidence>
<dbReference type="InterPro" id="IPR000873">
    <property type="entry name" value="AMP-dep_synth/lig_dom"/>
</dbReference>
<dbReference type="InterPro" id="IPR042099">
    <property type="entry name" value="ANL_N_sf"/>
</dbReference>
<dbReference type="AlphaFoldDB" id="A0AA85JQ17"/>
<dbReference type="InterPro" id="IPR009081">
    <property type="entry name" value="PP-bd_ACP"/>
</dbReference>
<protein>
    <recommendedName>
        <fullName evidence="3">Carrier domain-containing protein</fullName>
    </recommendedName>
</protein>
<keyword evidence="1" id="KW-0596">Phosphopantetheine</keyword>
<keyword evidence="4" id="KW-1185">Reference proteome</keyword>
<dbReference type="PANTHER" id="PTHR44394:SF1">
    <property type="entry name" value="BETA-ALANINE-ACTIVATING ENZYME"/>
    <property type="match status" value="1"/>
</dbReference>
<keyword evidence="2" id="KW-0597">Phosphoprotein</keyword>
<name>A0AA85JQ17_TRIRE</name>
<dbReference type="Pfam" id="PF00501">
    <property type="entry name" value="AMP-binding"/>
    <property type="match status" value="1"/>
</dbReference>
<sequence>MPHSLVQLKSPLLHTLLENLTQSSVCDSTAIWHVPNPINFTYKSTESQLTRINDVHDTSTNFTDDISNNNNNINGKMNENQYKNTGNEVNLNDCQRQIQKWVNDENNNSRSTHQEANEIYSTTFSQLNNSANRMAMNLANYLEPKWSSITNKINRTQLNDVSCPSTDQSMEHKSQSDTIVALFMPPGIDRIVAQIACMKLHLAYMPFDRNVPAGRISQFLSKIKPILILIAKDYYDYIYDKKDSKDQHYNCSTVTEDGRLLCDSGRKFTSNDFMAGSLDDLRNTFQLFDLKVYEYIKSIKLSKYHSRSDIYTASIPTRSCLFPFESDPVVLVLFTSGSVNSDPKPVKLRTKQLLRRLEWQWNPVSDMDLPNLQDTIMNPTGSVKRIGLAKTAWSFVDGFTELFSCLLAGVPVVVPGGSNCPSEKSVTDVQQLMNLTKYFHISHITTVPAQLDLWLKQLHLKPKQKVISNFSSLRTVVVSGDIIHPKVAREFFQLFSSSKVRLINLYGTTEVAGDVTGLVFHNEEDVVKNTKIVPYGVERENKESGRAVLSVGTLMQGTAILIVQEDDSDENILKSEENNTNLDKWSTSSLSFIGSVKQSINLEQLPFKLLPKGHVGQVCIIGQQLSENVGNYHIVHASLDNPKCCNQERIFIPTEGVSRTSCNLKEVQVFMPGDLGFIDPHTDHLFIYGRTNELVKVNGIRFHARDVDNLFLELKKKWESKGLINCSKEEQLVNKVSETVTLTIQTVHGRDLKLACFYVVKMDDNRNITNHSTVNIEPIESREKLELPREDDFAAIFCNYIPSCLLPTFINVDHIPLMRTNGKVDKEYLRQYYYSKYYCDIPEISKPIQPTWRSETIRKIIDNNIIPCSITKRADQANHQNTVDFQVMKSRERARKVLAEVLGIYSSNGDVIPGRPKDDEDFYLLGGDSLLSVLATEQLRQLGFNADLDIFTRTGKIGSILSYLEKSEPDYEKKKEEALVVNSWRKDIPWHKIFKRSQTCNAIYRIHLVEDDWGDSPKIYPLGNYEIFIEEWNNEKGCGTKRQEIVDTLVNAFIEKDRLSHALKLDRGDLQEAVEAFLGNHKPNLGIVLTARYYCQNSCEQVLEQDKLVGALISLPVSHVPSLNRTPKLEILQHYFDVCTKQEAFPNISPDNLLSTLMVGIMSQSPYSNSNIYRVIYQTGRKYL</sequence>
<proteinExistence type="predicted"/>
<evidence type="ECO:0000256" key="1">
    <source>
        <dbReference type="ARBA" id="ARBA00022450"/>
    </source>
</evidence>
<dbReference type="WBParaSite" id="TREG1_39930.1">
    <property type="protein sequence ID" value="TREG1_39930.1"/>
    <property type="gene ID" value="TREG1_39930"/>
</dbReference>
<dbReference type="InterPro" id="IPR052091">
    <property type="entry name" value="Beta-ala_Activ/Resist"/>
</dbReference>
<evidence type="ECO:0000313" key="6">
    <source>
        <dbReference type="WBParaSite" id="TREG1_39930.2"/>
    </source>
</evidence>
<dbReference type="WBParaSite" id="TREG1_39930.2">
    <property type="protein sequence ID" value="TREG1_39930.2"/>
    <property type="gene ID" value="TREG1_39930"/>
</dbReference>
<accession>A0AA85JQ17</accession>
<evidence type="ECO:0000256" key="2">
    <source>
        <dbReference type="ARBA" id="ARBA00022553"/>
    </source>
</evidence>
<feature type="domain" description="Carrier" evidence="3">
    <location>
        <begin position="888"/>
        <end position="968"/>
    </location>
</feature>
<reference evidence="5 6" key="2">
    <citation type="submission" date="2023-11" db="UniProtKB">
        <authorList>
            <consortium name="WormBaseParasite"/>
        </authorList>
    </citation>
    <scope>IDENTIFICATION</scope>
</reference>
<reference evidence="4" key="1">
    <citation type="submission" date="2022-06" db="EMBL/GenBank/DDBJ databases">
        <authorList>
            <person name="Berger JAMES D."/>
            <person name="Berger JAMES D."/>
        </authorList>
    </citation>
    <scope>NUCLEOTIDE SEQUENCE [LARGE SCALE GENOMIC DNA]</scope>
</reference>
<dbReference type="SUPFAM" id="SSF56801">
    <property type="entry name" value="Acetyl-CoA synthetase-like"/>
    <property type="match status" value="1"/>
</dbReference>
<dbReference type="GO" id="GO:0043041">
    <property type="term" value="P:amino acid activation for nonribosomal peptide biosynthetic process"/>
    <property type="evidence" value="ECO:0007669"/>
    <property type="project" value="TreeGrafter"/>
</dbReference>
<evidence type="ECO:0000313" key="4">
    <source>
        <dbReference type="Proteomes" id="UP000050795"/>
    </source>
</evidence>
<dbReference type="PROSITE" id="PS00012">
    <property type="entry name" value="PHOSPHOPANTETHEINE"/>
    <property type="match status" value="1"/>
</dbReference>